<protein>
    <submittedName>
        <fullName evidence="2">Uncharacterized protein</fullName>
    </submittedName>
</protein>
<name>A0A2C6KYC3_9APIC</name>
<organism evidence="2 3">
    <name type="scientific">Cystoisospora suis</name>
    <dbReference type="NCBI Taxonomy" id="483139"/>
    <lineage>
        <taxon>Eukaryota</taxon>
        <taxon>Sar</taxon>
        <taxon>Alveolata</taxon>
        <taxon>Apicomplexa</taxon>
        <taxon>Conoidasida</taxon>
        <taxon>Coccidia</taxon>
        <taxon>Eucoccidiorida</taxon>
        <taxon>Eimeriorina</taxon>
        <taxon>Sarcocystidae</taxon>
        <taxon>Cystoisospora</taxon>
    </lineage>
</organism>
<feature type="region of interest" description="Disordered" evidence="1">
    <location>
        <begin position="981"/>
        <end position="1042"/>
    </location>
</feature>
<feature type="non-terminal residue" evidence="2">
    <location>
        <position position="1269"/>
    </location>
</feature>
<evidence type="ECO:0000313" key="2">
    <source>
        <dbReference type="EMBL" id="PHJ20823.1"/>
    </source>
</evidence>
<feature type="compositionally biased region" description="Low complexity" evidence="1">
    <location>
        <begin position="575"/>
        <end position="592"/>
    </location>
</feature>
<dbReference type="RefSeq" id="XP_067922509.1">
    <property type="nucleotide sequence ID" value="XM_068065512.1"/>
</dbReference>
<dbReference type="VEuPathDB" id="ToxoDB:CSUI_005336"/>
<feature type="region of interest" description="Disordered" evidence="1">
    <location>
        <begin position="572"/>
        <end position="629"/>
    </location>
</feature>
<feature type="compositionally biased region" description="Polar residues" evidence="1">
    <location>
        <begin position="1105"/>
        <end position="1114"/>
    </location>
</feature>
<proteinExistence type="predicted"/>
<dbReference type="Proteomes" id="UP000221165">
    <property type="component" value="Unassembled WGS sequence"/>
</dbReference>
<feature type="compositionally biased region" description="Polar residues" evidence="1">
    <location>
        <begin position="600"/>
        <end position="619"/>
    </location>
</feature>
<keyword evidence="3" id="KW-1185">Reference proteome</keyword>
<feature type="region of interest" description="Disordered" evidence="1">
    <location>
        <begin position="1088"/>
        <end position="1119"/>
    </location>
</feature>
<dbReference type="GeneID" id="94428723"/>
<accession>A0A2C6KYC3</accession>
<reference evidence="2 3" key="1">
    <citation type="journal article" date="2017" name="Int. J. Parasitol.">
        <title>The genome of the protozoan parasite Cystoisospora suis and a reverse vaccinology approach to identify vaccine candidates.</title>
        <authorList>
            <person name="Palmieri N."/>
            <person name="Shrestha A."/>
            <person name="Ruttkowski B."/>
            <person name="Beck T."/>
            <person name="Vogl C."/>
            <person name="Tomley F."/>
            <person name="Blake D.P."/>
            <person name="Joachim A."/>
        </authorList>
    </citation>
    <scope>NUCLEOTIDE SEQUENCE [LARGE SCALE GENOMIC DNA]</scope>
    <source>
        <strain evidence="2 3">Wien I</strain>
    </source>
</reference>
<evidence type="ECO:0000256" key="1">
    <source>
        <dbReference type="SAM" id="MobiDB-lite"/>
    </source>
</evidence>
<feature type="compositionally biased region" description="Low complexity" evidence="1">
    <location>
        <begin position="1013"/>
        <end position="1033"/>
    </location>
</feature>
<evidence type="ECO:0000313" key="3">
    <source>
        <dbReference type="Proteomes" id="UP000221165"/>
    </source>
</evidence>
<feature type="region of interest" description="Disordered" evidence="1">
    <location>
        <begin position="835"/>
        <end position="858"/>
    </location>
</feature>
<dbReference type="AlphaFoldDB" id="A0A2C6KYC3"/>
<gene>
    <name evidence="2" type="ORF">CSUI_005336</name>
</gene>
<sequence>MSFFTKARAGAGSRFGTGARQRRRYMKVRENMSVSAREGKNGWETRQPCLPHGGERRRARPKDNPSSQREGGGRTNVEIAKNLVGCHRFCSNAPDRQLPLPTSPLPLVAKPGREDAGGAVSWARMLNATRQLEGVADEEESTSCIGLCVRGLLYASFLIIMLVRSVWLRACTRWRIQRVLGRLFQFFFVFLHPRYVLSCASANTGEAVGGDFRAPSLPVIPFIFGNPKTERDCQTGGSSQGRKAALRGLEKLHVFVVLRSEELLLLSAGESRARHRSSLAPVASSCGTETLSPSSSFQCPSLACLCKGFLRSFSPLSSPVKDFSCNGNFAVSGFVERLIYPCIMAAFKARVRYLTLFDSAGLCGREPFLSRTLLQIAGRGGLQVFFPSCPVSTSSTDSSCCCPAGHASVLQLRSSGGSSPAVPSATSGNSSPAATGRSSSCSSSPLCCYVSPPCTRCAGRHPPSCAFRGCSERRSPTPLHPFSSRYSCAGEGFRWPVCSSRLPSSSGRSAFAFLRFCSAPPFTRLRTLHPAATNNTDSCPESLGGPRLHARCSTSGSLTTAFPDVRLSTRRSPHRFSYSPRSSSSSSVLRCSPFERQSDEPTQAASESVPSDTFPGQSRQEARANIGDTSVSTSRMSLLGVASSLDSWHAQARSYCLHGTAAGDSDKHFVEGQSPPCRCGPGRTERSLSNPHGGFVFAVTRKRDTSLGCVCGLAAYLRETSYGGTQNDGGGIHLSGGEKTTGRAAGASCSNRAKAGRAARTADKKKSSSGDSEGQKPQGVSGMWVESRDAYEESNDILLVRILCGCAAQGDLVSRVPGPCLGPPRRRQLRMIKGVEQSPAEAPGTEDPPQGRQGRSYPEIRVSRRLASDCIRNRGNAVGVYGCPDTASSRSTCSDSQHFSHFSSPQRFSVGRQVVLRDSRCNSDYIGSSRRRTASSQREENKDRGNSAFLWLRQGAVSGFACTGSSAACKDMSSHATPEDCFATTASPDEGEKTKSRKLARRGQSRLACCPTEEAASYRRASSSESDAGSSRGTMTAGPSSTCSCRACRGRGGCVRRQLPQKITADCVPLGRVDAPLCNTRDIRDHTEQSVPRESCSEREAVPGRTSNISQTGNPPVRLPSVKTIRQEELYRQLKCGGTLFPPPLCVLLLSPPLGALAAALIHAAIRSLLVRPFKTNFEKQPSFWHSLFLRVRGVCTGSLPAASRRMRVLCLTGFGCRDNEERLTRRCSTFGRLLVSCVRRLSLLRNLSQKSAQCSCEVHGRLKGATDT</sequence>
<feature type="compositionally biased region" description="Basic residues" evidence="1">
    <location>
        <begin position="995"/>
        <end position="1004"/>
    </location>
</feature>
<feature type="region of interest" description="Disordered" evidence="1">
    <location>
        <begin position="733"/>
        <end position="783"/>
    </location>
</feature>
<comment type="caution">
    <text evidence="2">The sequence shown here is derived from an EMBL/GenBank/DDBJ whole genome shotgun (WGS) entry which is preliminary data.</text>
</comment>
<dbReference type="OrthoDB" id="10474015at2759"/>
<dbReference type="EMBL" id="MIGC01002583">
    <property type="protein sequence ID" value="PHJ20823.1"/>
    <property type="molecule type" value="Genomic_DNA"/>
</dbReference>
<feature type="region of interest" description="Disordered" evidence="1">
    <location>
        <begin position="1"/>
        <end position="75"/>
    </location>
</feature>